<name>A0A9N9RWX3_9DIPT</name>
<protein>
    <submittedName>
        <fullName evidence="2">Uncharacterized protein</fullName>
    </submittedName>
</protein>
<feature type="chain" id="PRO_5040427208" evidence="1">
    <location>
        <begin position="21"/>
        <end position="312"/>
    </location>
</feature>
<reference evidence="2" key="2">
    <citation type="submission" date="2022-10" db="EMBL/GenBank/DDBJ databases">
        <authorList>
            <consortium name="ENA_rothamsted_submissions"/>
            <consortium name="culmorum"/>
            <person name="King R."/>
        </authorList>
    </citation>
    <scope>NUCLEOTIDE SEQUENCE</scope>
</reference>
<organism evidence="2 3">
    <name type="scientific">Chironomus riparius</name>
    <dbReference type="NCBI Taxonomy" id="315576"/>
    <lineage>
        <taxon>Eukaryota</taxon>
        <taxon>Metazoa</taxon>
        <taxon>Ecdysozoa</taxon>
        <taxon>Arthropoda</taxon>
        <taxon>Hexapoda</taxon>
        <taxon>Insecta</taxon>
        <taxon>Pterygota</taxon>
        <taxon>Neoptera</taxon>
        <taxon>Endopterygota</taxon>
        <taxon>Diptera</taxon>
        <taxon>Nematocera</taxon>
        <taxon>Chironomoidea</taxon>
        <taxon>Chironomidae</taxon>
        <taxon>Chironominae</taxon>
        <taxon>Chironomus</taxon>
    </lineage>
</organism>
<keyword evidence="3" id="KW-1185">Reference proteome</keyword>
<gene>
    <name evidence="2" type="ORF">CHIRRI_LOCUS7504</name>
</gene>
<dbReference type="OrthoDB" id="6020543at2759"/>
<dbReference type="EMBL" id="OU895878">
    <property type="protein sequence ID" value="CAG9804621.1"/>
    <property type="molecule type" value="Genomic_DNA"/>
</dbReference>
<evidence type="ECO:0000313" key="3">
    <source>
        <dbReference type="Proteomes" id="UP001153620"/>
    </source>
</evidence>
<keyword evidence="1" id="KW-0732">Signal</keyword>
<reference evidence="2" key="1">
    <citation type="submission" date="2022-01" db="EMBL/GenBank/DDBJ databases">
        <authorList>
            <person name="King R."/>
        </authorList>
    </citation>
    <scope>NUCLEOTIDE SEQUENCE</scope>
</reference>
<proteinExistence type="predicted"/>
<dbReference type="AlphaFoldDB" id="A0A9N9RWX3"/>
<dbReference type="SUPFAM" id="SSF56436">
    <property type="entry name" value="C-type lectin-like"/>
    <property type="match status" value="2"/>
</dbReference>
<evidence type="ECO:0000256" key="1">
    <source>
        <dbReference type="SAM" id="SignalP"/>
    </source>
</evidence>
<accession>A0A9N9RWX3</accession>
<evidence type="ECO:0000313" key="2">
    <source>
        <dbReference type="EMBL" id="CAG9804621.1"/>
    </source>
</evidence>
<feature type="signal peptide" evidence="1">
    <location>
        <begin position="1"/>
        <end position="20"/>
    </location>
</feature>
<dbReference type="InterPro" id="IPR016187">
    <property type="entry name" value="CTDL_fold"/>
</dbReference>
<dbReference type="Gene3D" id="3.10.100.10">
    <property type="entry name" value="Mannose-Binding Protein A, subunit A"/>
    <property type="match status" value="2"/>
</dbReference>
<dbReference type="Proteomes" id="UP001153620">
    <property type="component" value="Chromosome 2"/>
</dbReference>
<dbReference type="InterPro" id="IPR016186">
    <property type="entry name" value="C-type_lectin-like/link_sf"/>
</dbReference>
<sequence>MKVLILIFSLIYFIWNPSFAEDYLEYGLCPKEILSHYAVKQSVKPKTEICHMRKDLFDGTRYLKSLCMIRGSYTYEESRRICAEHNMNAFIIDDEIVETHFFDASTYLLREHPGGVVWINGKRSDGQWNVFNLDQSVKGPLFEDIIWANKNATGECLKFSSTYGPYQALPASCYDEHWGVCEHYKRTEYPTGLDVSPCRNKKPLYVDGEYIKSMCIIETSDTYDEGRQRCSRHGMNLFIIDSAGLELVFHQSTTQFLSQHPNGAVWINGMRDKISHQWMVYNKNRKPMTSLFSGLEWISNGQTSGNCLRYTG</sequence>